<dbReference type="Pfam" id="PF13238">
    <property type="entry name" value="AAA_18"/>
    <property type="match status" value="1"/>
</dbReference>
<accession>A0A061IUT9</accession>
<keyword evidence="3" id="KW-1185">Reference proteome</keyword>
<dbReference type="Pfam" id="PF09511">
    <property type="entry name" value="RNA_lig_T4_1"/>
    <property type="match status" value="1"/>
</dbReference>
<dbReference type="PANTHER" id="PTHR32004">
    <property type="entry name" value="TRNA LIGASE"/>
    <property type="match status" value="1"/>
</dbReference>
<gene>
    <name evidence="2" type="ORF">TRSC58_05903</name>
</gene>
<organism evidence="2 3">
    <name type="scientific">Trypanosoma rangeli SC58</name>
    <dbReference type="NCBI Taxonomy" id="429131"/>
    <lineage>
        <taxon>Eukaryota</taxon>
        <taxon>Discoba</taxon>
        <taxon>Euglenozoa</taxon>
        <taxon>Kinetoplastea</taxon>
        <taxon>Metakinetoplastina</taxon>
        <taxon>Trypanosomatida</taxon>
        <taxon>Trypanosomatidae</taxon>
        <taxon>Trypanosoma</taxon>
        <taxon>Herpetosoma</taxon>
    </lineage>
</organism>
<evidence type="ECO:0000313" key="3">
    <source>
        <dbReference type="Proteomes" id="UP000031737"/>
    </source>
</evidence>
<dbReference type="AlphaFoldDB" id="A0A061IUT9"/>
<proteinExistence type="predicted"/>
<dbReference type="InterPro" id="IPR027417">
    <property type="entry name" value="P-loop_NTPase"/>
</dbReference>
<name>A0A061IUT9_TRYRA</name>
<feature type="domain" description="AAA+ ATPase" evidence="1">
    <location>
        <begin position="388"/>
        <end position="534"/>
    </location>
</feature>
<dbReference type="Proteomes" id="UP000031737">
    <property type="component" value="Unassembled WGS sequence"/>
</dbReference>
<dbReference type="GO" id="GO:0006388">
    <property type="term" value="P:tRNA splicing, via endonucleolytic cleavage and ligation"/>
    <property type="evidence" value="ECO:0007669"/>
    <property type="project" value="TreeGrafter"/>
</dbReference>
<dbReference type="VEuPathDB" id="TriTrypDB:TRSC58_05903"/>
<evidence type="ECO:0000259" key="1">
    <source>
        <dbReference type="SMART" id="SM00382"/>
    </source>
</evidence>
<dbReference type="InterPro" id="IPR003593">
    <property type="entry name" value="AAA+_ATPase"/>
</dbReference>
<dbReference type="EMBL" id="AUPL01005903">
    <property type="protein sequence ID" value="ESL06424.1"/>
    <property type="molecule type" value="Genomic_DNA"/>
</dbReference>
<protein>
    <recommendedName>
        <fullName evidence="1">AAA+ ATPase domain-containing protein</fullName>
    </recommendedName>
</protein>
<dbReference type="OrthoDB" id="276239at2759"/>
<sequence>MEALLDRCLFTRAWTDAKVEDLVEYAGTGKARLFRTGAFTSFDVKESHQGDVKCLPTGARTLLLDAEVSKVMVRGVDKFFDVEDVETKELGKNQLWELGPVWLQRKMAGFTVTLFSLDGESVSVSTKHVVEGSHVDLALAVLNRSLSAAQQKSLAADLFSAEAAVSCECISVNDDLRHPVLEPSEYDNMMVIFSVHKRNDLREIAMPVEKVQVLAERWGLPVVPSWRAGDCGELHLWLQQREKWLGKDPDGIPLAEGYVVLVELPVTRIASSIVLEEPFSVAPLRLKAKTVRYRVLRSLRSIASKESMESPKLFHEVLAAWSEHIGGYRCFSKAVLELGVCRMYSQFETYVSAHRRVRLREGHMSIGRAFERLVEFTEGEVRVGQHAPLNVIMLCGIPGAGKTTLTQTLVAMAGRGESPFRYVINLSRDQVAKEVAAREGIDDSSSKHKRRKLKAMVHRALLAAVNWAVSLSLLQDGPGLLIMDACHAKAETRRVWRGILPKKLESFCLIHVTCADHSELLRRLAKREKHDVLHNAAEAQAALYVVKKVFAAPLENEPCVWLDTASTSAEDMVRHVFSLYNMEARRHSAIYDYRGAEEKLMALRTVLLESIVGSVGEVAFTLLAKNAKRVNASNAILVRLEMSWNELFQIALEAIMTAAATDCSILSWWERCKRALGMGTRRRNSIIEDGHTRWIHGWLFDGCKEDKALPADAWRRALFERFDCRSATPHVTIAYDASVLEASSAILTAGSIAEVTLTSVLFDRFAICLGVVVVMDGRRYEKQLDSSNAVPLHVTVCHAAHVKSSYAGKMFDLFMEWGRHNNELQHLRSDAVVKRSRSKFYNFLKLRLENSISLRGVIHVET</sequence>
<dbReference type="PANTHER" id="PTHR32004:SF1">
    <property type="entry name" value="TRNA LIGASE"/>
    <property type="match status" value="1"/>
</dbReference>
<dbReference type="InterPro" id="IPR019039">
    <property type="entry name" value="T4-Rnl1-like_N"/>
</dbReference>
<dbReference type="SUPFAM" id="SSF52540">
    <property type="entry name" value="P-loop containing nucleoside triphosphate hydrolases"/>
    <property type="match status" value="1"/>
</dbReference>
<comment type="caution">
    <text evidence="2">The sequence shown here is derived from an EMBL/GenBank/DDBJ whole genome shotgun (WGS) entry which is preliminary data.</text>
</comment>
<dbReference type="GO" id="GO:0005634">
    <property type="term" value="C:nucleus"/>
    <property type="evidence" value="ECO:0007669"/>
    <property type="project" value="TreeGrafter"/>
</dbReference>
<dbReference type="SMART" id="SM00382">
    <property type="entry name" value="AAA"/>
    <property type="match status" value="1"/>
</dbReference>
<evidence type="ECO:0000313" key="2">
    <source>
        <dbReference type="EMBL" id="ESL06424.1"/>
    </source>
</evidence>
<dbReference type="Gene3D" id="3.40.50.300">
    <property type="entry name" value="P-loop containing nucleotide triphosphate hydrolases"/>
    <property type="match status" value="1"/>
</dbReference>
<reference evidence="2 3" key="1">
    <citation type="submission" date="2013-07" db="EMBL/GenBank/DDBJ databases">
        <authorList>
            <person name="Stoco P.H."/>
            <person name="Wagner G."/>
            <person name="Gerber A."/>
            <person name="Zaha A."/>
            <person name="Thompson C."/>
            <person name="Bartholomeu D.C."/>
            <person name="Luckemeyer D.D."/>
            <person name="Bahia D."/>
            <person name="Loreto E."/>
            <person name="Prestes E.B."/>
            <person name="Lima F.M."/>
            <person name="Rodrigues-Luiz G."/>
            <person name="Vallejo G.A."/>
            <person name="Filho J.F."/>
            <person name="Monteiro K.M."/>
            <person name="Tyler K.M."/>
            <person name="de Almeida L.G."/>
            <person name="Ortiz M.F."/>
            <person name="Siervo M.A."/>
            <person name="de Moraes M.H."/>
            <person name="Cunha O.L."/>
            <person name="Mendonca-Neto R."/>
            <person name="Silva R."/>
            <person name="Teixeira S.M."/>
            <person name="Murta S.M."/>
            <person name="Sincero T.C."/>
            <person name="Mendes T.A."/>
            <person name="Urmenyi T.P."/>
            <person name="Silva V.G."/>
            <person name="da Rocha W.D."/>
            <person name="Andersson B."/>
            <person name="Romanha A.J."/>
            <person name="Steindel M."/>
            <person name="de Vasconcelos A.T."/>
            <person name="Grisard E.C."/>
        </authorList>
    </citation>
    <scope>NUCLEOTIDE SEQUENCE [LARGE SCALE GENOMIC DNA]</scope>
    <source>
        <strain evidence="2 3">SC58</strain>
    </source>
</reference>